<reference evidence="11 12" key="1">
    <citation type="submission" date="2019-09" db="EMBL/GenBank/DDBJ databases">
        <title>Pimelobacter sp. isolated from Paulinella.</title>
        <authorList>
            <person name="Jeong S.E."/>
        </authorList>
    </citation>
    <scope>NUCLEOTIDE SEQUENCE [LARGE SCALE GENOMIC DNA]</scope>
    <source>
        <strain evidence="11 12">Pch-N</strain>
    </source>
</reference>
<dbReference type="GO" id="GO:0051537">
    <property type="term" value="F:2 iron, 2 sulfur cluster binding"/>
    <property type="evidence" value="ECO:0007669"/>
    <property type="project" value="UniProtKB-KW"/>
</dbReference>
<evidence type="ECO:0000256" key="6">
    <source>
        <dbReference type="ARBA" id="ARBA00023002"/>
    </source>
</evidence>
<evidence type="ECO:0000259" key="10">
    <source>
        <dbReference type="PROSITE" id="PS51296"/>
    </source>
</evidence>
<keyword evidence="9" id="KW-0520">NAD</keyword>
<keyword evidence="5" id="KW-0223">Dioxygenase</keyword>
<dbReference type="InterPro" id="IPR043266">
    <property type="entry name" value="RHO_NdoB-like_C"/>
</dbReference>
<keyword evidence="8" id="KW-0411">Iron-sulfur</keyword>
<dbReference type="InterPro" id="IPR015879">
    <property type="entry name" value="Ring_hydroxy_dOase_asu_C_dom"/>
</dbReference>
<dbReference type="EMBL" id="WBVM01000001">
    <property type="protein sequence ID" value="KAB2810923.1"/>
    <property type="molecule type" value="Genomic_DNA"/>
</dbReference>
<dbReference type="InterPro" id="IPR017941">
    <property type="entry name" value="Rieske_2Fe-2S"/>
</dbReference>
<protein>
    <submittedName>
        <fullName evidence="11">Rieske 2Fe-2S domain-containing protein</fullName>
    </submittedName>
</protein>
<organism evidence="11 12">
    <name type="scientific">Nocardioides simplex</name>
    <name type="common">Arthrobacter simplex</name>
    <dbReference type="NCBI Taxonomy" id="2045"/>
    <lineage>
        <taxon>Bacteria</taxon>
        <taxon>Bacillati</taxon>
        <taxon>Actinomycetota</taxon>
        <taxon>Actinomycetes</taxon>
        <taxon>Propionibacteriales</taxon>
        <taxon>Nocardioidaceae</taxon>
        <taxon>Pimelobacter</taxon>
    </lineage>
</organism>
<dbReference type="GO" id="GO:0005506">
    <property type="term" value="F:iron ion binding"/>
    <property type="evidence" value="ECO:0007669"/>
    <property type="project" value="InterPro"/>
</dbReference>
<dbReference type="CDD" id="cd03469">
    <property type="entry name" value="Rieske_RO_Alpha_N"/>
    <property type="match status" value="1"/>
</dbReference>
<comment type="similarity">
    <text evidence="1">Belongs to the bacterial ring-hydroxylating dioxygenase alpha subunit family.</text>
</comment>
<dbReference type="InterPro" id="IPR015881">
    <property type="entry name" value="ARHD_Rieske_2Fe_2S"/>
</dbReference>
<sequence length="462" mass="52356">MDRGRPGPRRSHLDQGRSRLMALQRSDVPDHLNLCSLDDGWLDRRVFTDQQIYEAELERIFARCWLFVAHESQLPKRGSFLNTWMGEDQVLVVRQADGSVNAFLNSCPHRGNRVCNAEAGQARGFVCNYHGWSFGIDGKLTGVHEAAAYDREPTFDRSRMGLTPVAQIETYKGLVFATFDPDAPTLRDYLGDFVYYLDVILDNDEGGTEFVGGSIRSELGCNWKIAAENFAGDALHAGWTHASAADAVLGQPVSELGHADAESYHVNVNGHCWEFNLDSVGNAATLDDKRILAYLRQQEQTFRERLGDLRARMVGSISSVNLFPNFSFLPGQNTFRTWQPKGPHRTDLHTWVLVNRNAPQEVKDAWRKGAMMTFSPAGVFEMDDGDNWEFATRANAGVVTRRQPLHYGLGLGTRIEHDELPGNVYRGQINDANQRHFYRRWSDLVCSESWEEVDRRTKEREQ</sequence>
<keyword evidence="4" id="KW-0058">Aromatic hydrocarbons catabolism</keyword>
<evidence type="ECO:0000313" key="11">
    <source>
        <dbReference type="EMBL" id="KAB2810923.1"/>
    </source>
</evidence>
<evidence type="ECO:0000256" key="7">
    <source>
        <dbReference type="ARBA" id="ARBA00023004"/>
    </source>
</evidence>
<dbReference type="AlphaFoldDB" id="A0A7J5DYF6"/>
<accession>A0A7J5DYF6</accession>
<dbReference type="Gene3D" id="3.90.380.10">
    <property type="entry name" value="Naphthalene 1,2-dioxygenase Alpha Subunit, Chain A, domain 1"/>
    <property type="match status" value="1"/>
</dbReference>
<evidence type="ECO:0000256" key="1">
    <source>
        <dbReference type="ARBA" id="ARBA00008751"/>
    </source>
</evidence>
<dbReference type="CDD" id="cd08881">
    <property type="entry name" value="RHO_alpha_C_NDO-like"/>
    <property type="match status" value="1"/>
</dbReference>
<dbReference type="GO" id="GO:0051213">
    <property type="term" value="F:dioxygenase activity"/>
    <property type="evidence" value="ECO:0007669"/>
    <property type="project" value="UniProtKB-KW"/>
</dbReference>
<evidence type="ECO:0000256" key="8">
    <source>
        <dbReference type="ARBA" id="ARBA00023014"/>
    </source>
</evidence>
<dbReference type="Proteomes" id="UP000449906">
    <property type="component" value="Unassembled WGS sequence"/>
</dbReference>
<dbReference type="InterPro" id="IPR001663">
    <property type="entry name" value="Rng_hydr_dOase-A"/>
</dbReference>
<dbReference type="PROSITE" id="PS00570">
    <property type="entry name" value="RING_HYDROXYL_ALPHA"/>
    <property type="match status" value="1"/>
</dbReference>
<name>A0A7J5DYF6_NOCSI</name>
<dbReference type="SUPFAM" id="SSF55961">
    <property type="entry name" value="Bet v1-like"/>
    <property type="match status" value="1"/>
</dbReference>
<dbReference type="GO" id="GO:0004497">
    <property type="term" value="F:monooxygenase activity"/>
    <property type="evidence" value="ECO:0007669"/>
    <property type="project" value="UniProtKB-ARBA"/>
</dbReference>
<evidence type="ECO:0000256" key="4">
    <source>
        <dbReference type="ARBA" id="ARBA00022797"/>
    </source>
</evidence>
<keyword evidence="3" id="KW-0479">Metal-binding</keyword>
<comment type="caution">
    <text evidence="11">The sequence shown here is derived from an EMBL/GenBank/DDBJ whole genome shotgun (WGS) entry which is preliminary data.</text>
</comment>
<evidence type="ECO:0000313" key="12">
    <source>
        <dbReference type="Proteomes" id="UP000449906"/>
    </source>
</evidence>
<evidence type="ECO:0000256" key="9">
    <source>
        <dbReference type="ARBA" id="ARBA00023027"/>
    </source>
</evidence>
<dbReference type="Pfam" id="PF00355">
    <property type="entry name" value="Rieske"/>
    <property type="match status" value="1"/>
</dbReference>
<dbReference type="Pfam" id="PF00848">
    <property type="entry name" value="Ring_hydroxyl_A"/>
    <property type="match status" value="1"/>
</dbReference>
<keyword evidence="7" id="KW-0408">Iron</keyword>
<dbReference type="PROSITE" id="PS51296">
    <property type="entry name" value="RIESKE"/>
    <property type="match status" value="1"/>
</dbReference>
<proteinExistence type="inferred from homology"/>
<dbReference type="PANTHER" id="PTHR43756:SF1">
    <property type="entry name" value="3-PHENYLPROPIONATE_CINNAMIC ACID DIOXYGENASE SUBUNIT ALPHA"/>
    <property type="match status" value="1"/>
</dbReference>
<dbReference type="GO" id="GO:0016705">
    <property type="term" value="F:oxidoreductase activity, acting on paired donors, with incorporation or reduction of molecular oxygen"/>
    <property type="evidence" value="ECO:0007669"/>
    <property type="project" value="UniProtKB-ARBA"/>
</dbReference>
<gene>
    <name evidence="11" type="ORF">F9L07_02980</name>
</gene>
<keyword evidence="2" id="KW-0001">2Fe-2S</keyword>
<evidence type="ECO:0000256" key="3">
    <source>
        <dbReference type="ARBA" id="ARBA00022723"/>
    </source>
</evidence>
<dbReference type="PANTHER" id="PTHR43756">
    <property type="entry name" value="CHOLINE MONOOXYGENASE, CHLOROPLASTIC"/>
    <property type="match status" value="1"/>
</dbReference>
<dbReference type="PRINTS" id="PR00090">
    <property type="entry name" value="RNGDIOXGNASE"/>
</dbReference>
<keyword evidence="6" id="KW-0560">Oxidoreductase</keyword>
<dbReference type="Gene3D" id="2.102.10.10">
    <property type="entry name" value="Rieske [2Fe-2S] iron-sulphur domain"/>
    <property type="match status" value="1"/>
</dbReference>
<evidence type="ECO:0000256" key="2">
    <source>
        <dbReference type="ARBA" id="ARBA00022714"/>
    </source>
</evidence>
<dbReference type="SUPFAM" id="SSF50022">
    <property type="entry name" value="ISP domain"/>
    <property type="match status" value="1"/>
</dbReference>
<dbReference type="InterPro" id="IPR036922">
    <property type="entry name" value="Rieske_2Fe-2S_sf"/>
</dbReference>
<evidence type="ECO:0000256" key="5">
    <source>
        <dbReference type="ARBA" id="ARBA00022964"/>
    </source>
</evidence>
<feature type="domain" description="Rieske" evidence="10">
    <location>
        <begin position="66"/>
        <end position="163"/>
    </location>
</feature>